<dbReference type="InterPro" id="IPR001610">
    <property type="entry name" value="PAC"/>
</dbReference>
<accession>A0ABV0KA60</accession>
<organism evidence="13 14">
    <name type="scientific">Leptolyngbya subtilissima DQ-A4</name>
    <dbReference type="NCBI Taxonomy" id="2933933"/>
    <lineage>
        <taxon>Bacteria</taxon>
        <taxon>Bacillati</taxon>
        <taxon>Cyanobacteriota</taxon>
        <taxon>Cyanophyceae</taxon>
        <taxon>Leptolyngbyales</taxon>
        <taxon>Leptolyngbyaceae</taxon>
        <taxon>Leptolyngbya group</taxon>
        <taxon>Leptolyngbya</taxon>
    </lineage>
</organism>
<dbReference type="Pfam" id="PF00072">
    <property type="entry name" value="Response_reg"/>
    <property type="match status" value="1"/>
</dbReference>
<dbReference type="InterPro" id="IPR003661">
    <property type="entry name" value="HisK_dim/P_dom"/>
</dbReference>
<dbReference type="PROSITE" id="PS50110">
    <property type="entry name" value="RESPONSE_REGULATORY"/>
    <property type="match status" value="1"/>
</dbReference>
<dbReference type="SUPFAM" id="SSF55874">
    <property type="entry name" value="ATPase domain of HSP90 chaperone/DNA topoisomerase II/histidine kinase"/>
    <property type="match status" value="1"/>
</dbReference>
<feature type="transmembrane region" description="Helical" evidence="8">
    <location>
        <begin position="82"/>
        <end position="104"/>
    </location>
</feature>
<dbReference type="InterPro" id="IPR005467">
    <property type="entry name" value="His_kinase_dom"/>
</dbReference>
<evidence type="ECO:0000256" key="3">
    <source>
        <dbReference type="ARBA" id="ARBA00022553"/>
    </source>
</evidence>
<dbReference type="InterPro" id="IPR001789">
    <property type="entry name" value="Sig_transdc_resp-reg_receiver"/>
</dbReference>
<dbReference type="CDD" id="cd18161">
    <property type="entry name" value="REC_hyHK_blue-like"/>
    <property type="match status" value="1"/>
</dbReference>
<keyword evidence="14" id="KW-1185">Reference proteome</keyword>
<evidence type="ECO:0000256" key="2">
    <source>
        <dbReference type="ARBA" id="ARBA00012438"/>
    </source>
</evidence>
<dbReference type="SUPFAM" id="SSF52172">
    <property type="entry name" value="CheY-like"/>
    <property type="match status" value="1"/>
</dbReference>
<dbReference type="InterPro" id="IPR000700">
    <property type="entry name" value="PAS-assoc_C"/>
</dbReference>
<dbReference type="InterPro" id="IPR035965">
    <property type="entry name" value="PAS-like_dom_sf"/>
</dbReference>
<gene>
    <name evidence="13" type="ORF">NC992_22470</name>
</gene>
<feature type="domain" description="Histidine kinase" evidence="9">
    <location>
        <begin position="515"/>
        <end position="738"/>
    </location>
</feature>
<evidence type="ECO:0000256" key="4">
    <source>
        <dbReference type="ARBA" id="ARBA00022679"/>
    </source>
</evidence>
<keyword evidence="3 7" id="KW-0597">Phosphoprotein</keyword>
<comment type="caution">
    <text evidence="13">The sequence shown here is derived from an EMBL/GenBank/DDBJ whole genome shotgun (WGS) entry which is preliminary data.</text>
</comment>
<dbReference type="Pfam" id="PF08447">
    <property type="entry name" value="PAS_3"/>
    <property type="match status" value="2"/>
</dbReference>
<evidence type="ECO:0000313" key="13">
    <source>
        <dbReference type="EMBL" id="MEP0949660.1"/>
    </source>
</evidence>
<evidence type="ECO:0000259" key="11">
    <source>
        <dbReference type="PROSITE" id="PS50112"/>
    </source>
</evidence>
<keyword evidence="4" id="KW-0808">Transferase</keyword>
<feature type="transmembrane region" description="Helical" evidence="8">
    <location>
        <begin position="56"/>
        <end position="75"/>
    </location>
</feature>
<dbReference type="RefSeq" id="WP_190707687.1">
    <property type="nucleotide sequence ID" value="NZ_JAMPKX010000014.1"/>
</dbReference>
<dbReference type="PANTHER" id="PTHR43304">
    <property type="entry name" value="PHYTOCHROME-LIKE PROTEIN CPH1"/>
    <property type="match status" value="1"/>
</dbReference>
<keyword evidence="6" id="KW-0902">Two-component regulatory system</keyword>
<evidence type="ECO:0000259" key="12">
    <source>
        <dbReference type="PROSITE" id="PS50113"/>
    </source>
</evidence>
<protein>
    <recommendedName>
        <fullName evidence="2">histidine kinase</fullName>
        <ecNumber evidence="2">2.7.13.3</ecNumber>
    </recommendedName>
</protein>
<keyword evidence="8" id="KW-1133">Transmembrane helix</keyword>
<evidence type="ECO:0000259" key="10">
    <source>
        <dbReference type="PROSITE" id="PS50110"/>
    </source>
</evidence>
<keyword evidence="5" id="KW-0418">Kinase</keyword>
<dbReference type="CDD" id="cd00130">
    <property type="entry name" value="PAS"/>
    <property type="match status" value="3"/>
</dbReference>
<name>A0ABV0KA60_9CYAN</name>
<dbReference type="PROSITE" id="PS50109">
    <property type="entry name" value="HIS_KIN"/>
    <property type="match status" value="1"/>
</dbReference>
<dbReference type="SMART" id="SM00448">
    <property type="entry name" value="REC"/>
    <property type="match status" value="1"/>
</dbReference>
<dbReference type="InterPro" id="IPR036890">
    <property type="entry name" value="HATPase_C_sf"/>
</dbReference>
<dbReference type="CDD" id="cd00082">
    <property type="entry name" value="HisKA"/>
    <property type="match status" value="1"/>
</dbReference>
<dbReference type="NCBIfam" id="TIGR00229">
    <property type="entry name" value="sensory_box"/>
    <property type="match status" value="3"/>
</dbReference>
<dbReference type="EMBL" id="JAMPKX010000014">
    <property type="protein sequence ID" value="MEP0949660.1"/>
    <property type="molecule type" value="Genomic_DNA"/>
</dbReference>
<dbReference type="Gene3D" id="3.30.450.20">
    <property type="entry name" value="PAS domain"/>
    <property type="match status" value="3"/>
</dbReference>
<evidence type="ECO:0000256" key="7">
    <source>
        <dbReference type="PROSITE-ProRule" id="PRU00169"/>
    </source>
</evidence>
<dbReference type="SMART" id="SM00388">
    <property type="entry name" value="HisKA"/>
    <property type="match status" value="1"/>
</dbReference>
<evidence type="ECO:0000256" key="6">
    <source>
        <dbReference type="ARBA" id="ARBA00023012"/>
    </source>
</evidence>
<dbReference type="SMART" id="SM00091">
    <property type="entry name" value="PAS"/>
    <property type="match status" value="2"/>
</dbReference>
<evidence type="ECO:0000256" key="8">
    <source>
        <dbReference type="SAM" id="Phobius"/>
    </source>
</evidence>
<dbReference type="Pfam" id="PF02518">
    <property type="entry name" value="HATPase_c"/>
    <property type="match status" value="1"/>
</dbReference>
<sequence length="878" mass="98038">MTSPVPIPSPRLTKRFVLAGLALAFATDTLTPLGFAHANLYPLIVAAAGFSRSDRWVRMAAVASLGLTVAGFFVSPPAPPDFAIAYVIGNRLLAAMTIAITSGLTLEVLRYIKQVDTSQQALSDAYDTLNSQRTLLQIAGEIGRIGGWLVPLNSPTVIWSEEVCRIHEVESGFAPTLAQAIEFYSPEYRDRIATVVTACIETGLPFDEELQIITARQRRVWVRAIGQPVRDDQGEIVAIQGAFQDITAQKQAEESLEHSEQRFRQLADAMPLLVWTAEPDGTIDYTCYALRVYTGIYEPEPHPGQTWPMLLHPDDRDPCLAAWTAALQSSMPYRFELRLRRYDGDYRWHQVQAVPVRDQDGTIIKWYGTAVEIHEQKQLEHKARQTADHLNTTLESITDAFFTLDHEWRFTFLNRQAEELLQRRRSDLLGKYVSHEFPEAVGSVFHQQFETAIKEGRSVEFREFYSPLNAWLDVRAYPSSEGLTVYFRDVTERLALEEQLHQSQRLESIGQLTGGIAHDFNNLLTVILGNAELLSEMLAPDPRLQPLAEMIASAAQRGANLTQRLLAFARRQALAPEAVDVNQLMTTMDGLLRRTLGEHIDIEMVLEAGLWPALVDPVQLESALLNLCLNARDAMIQGGQLTLETANTDLTQDYTDQQAEVAPGPYVMMTVSDTGLGITPENLERVFEPFFTTKEKGKGTGLGLSMVYGFIKQSGGHIKLYSEPGQGTTIKMYLPRFSGDTGPQPRQVDSSVVGGSELILLVEDDELVRRYAHDQLVDLGYRVLVATNGPTALILLRQRDDIDLLFTDMVMPGGMSGRELAYLTRRFRPELKVLYTSGYSENTIVHQGRLDPGVQLLSKPYGRVKLSQKIRDALAAPH</sequence>
<dbReference type="PANTHER" id="PTHR43304:SF1">
    <property type="entry name" value="PAC DOMAIN-CONTAINING PROTEIN"/>
    <property type="match status" value="1"/>
</dbReference>
<dbReference type="Pfam" id="PF08448">
    <property type="entry name" value="PAS_4"/>
    <property type="match status" value="1"/>
</dbReference>
<comment type="catalytic activity">
    <reaction evidence="1">
        <text>ATP + protein L-histidine = ADP + protein N-phospho-L-histidine.</text>
        <dbReference type="EC" id="2.7.13.3"/>
    </reaction>
</comment>
<feature type="modified residue" description="4-aspartylphosphate" evidence="7">
    <location>
        <position position="808"/>
    </location>
</feature>
<evidence type="ECO:0000256" key="5">
    <source>
        <dbReference type="ARBA" id="ARBA00022777"/>
    </source>
</evidence>
<feature type="domain" description="Response regulatory" evidence="10">
    <location>
        <begin position="758"/>
        <end position="874"/>
    </location>
</feature>
<dbReference type="EC" id="2.7.13.3" evidence="2"/>
<dbReference type="PROSITE" id="PS50112">
    <property type="entry name" value="PAS"/>
    <property type="match status" value="1"/>
</dbReference>
<feature type="domain" description="PAC" evidence="12">
    <location>
        <begin position="333"/>
        <end position="385"/>
    </location>
</feature>
<dbReference type="Pfam" id="PF00512">
    <property type="entry name" value="HisKA"/>
    <property type="match status" value="1"/>
</dbReference>
<dbReference type="SUPFAM" id="SSF47384">
    <property type="entry name" value="Homodimeric domain of signal transducing histidine kinase"/>
    <property type="match status" value="1"/>
</dbReference>
<dbReference type="InterPro" id="IPR003594">
    <property type="entry name" value="HATPase_dom"/>
</dbReference>
<dbReference type="InterPro" id="IPR004358">
    <property type="entry name" value="Sig_transdc_His_kin-like_C"/>
</dbReference>
<feature type="domain" description="PAS" evidence="11">
    <location>
        <begin position="386"/>
        <end position="456"/>
    </location>
</feature>
<dbReference type="SMART" id="SM00387">
    <property type="entry name" value="HATPase_c"/>
    <property type="match status" value="1"/>
</dbReference>
<dbReference type="Proteomes" id="UP001482513">
    <property type="component" value="Unassembled WGS sequence"/>
</dbReference>
<proteinExistence type="predicted"/>
<dbReference type="SMART" id="SM00086">
    <property type="entry name" value="PAC"/>
    <property type="match status" value="2"/>
</dbReference>
<keyword evidence="8" id="KW-0812">Transmembrane</keyword>
<dbReference type="InterPro" id="IPR013655">
    <property type="entry name" value="PAS_fold_3"/>
</dbReference>
<evidence type="ECO:0000259" key="9">
    <source>
        <dbReference type="PROSITE" id="PS50109"/>
    </source>
</evidence>
<evidence type="ECO:0000256" key="1">
    <source>
        <dbReference type="ARBA" id="ARBA00000085"/>
    </source>
</evidence>
<dbReference type="InterPro" id="IPR052162">
    <property type="entry name" value="Sensor_kinase/Photoreceptor"/>
</dbReference>
<dbReference type="SUPFAM" id="SSF55785">
    <property type="entry name" value="PYP-like sensor domain (PAS domain)"/>
    <property type="match status" value="3"/>
</dbReference>
<dbReference type="Gene3D" id="3.40.50.2300">
    <property type="match status" value="1"/>
</dbReference>
<dbReference type="InterPro" id="IPR036097">
    <property type="entry name" value="HisK_dim/P_sf"/>
</dbReference>
<dbReference type="InterPro" id="IPR013656">
    <property type="entry name" value="PAS_4"/>
</dbReference>
<reference evidence="13 14" key="1">
    <citation type="submission" date="2022-04" db="EMBL/GenBank/DDBJ databases">
        <title>Positive selection, recombination, and allopatry shape intraspecific diversity of widespread and dominant cyanobacteria.</title>
        <authorList>
            <person name="Wei J."/>
            <person name="Shu W."/>
            <person name="Hu C."/>
        </authorList>
    </citation>
    <scope>NUCLEOTIDE SEQUENCE [LARGE SCALE GENOMIC DNA]</scope>
    <source>
        <strain evidence="13 14">DQ-A4</strain>
    </source>
</reference>
<dbReference type="PRINTS" id="PR00344">
    <property type="entry name" value="BCTRLSENSOR"/>
</dbReference>
<dbReference type="Gene3D" id="1.10.287.130">
    <property type="match status" value="1"/>
</dbReference>
<evidence type="ECO:0000313" key="14">
    <source>
        <dbReference type="Proteomes" id="UP001482513"/>
    </source>
</evidence>
<keyword evidence="8" id="KW-0472">Membrane</keyword>
<dbReference type="InterPro" id="IPR000014">
    <property type="entry name" value="PAS"/>
</dbReference>
<feature type="domain" description="PAC" evidence="12">
    <location>
        <begin position="206"/>
        <end position="258"/>
    </location>
</feature>
<dbReference type="InterPro" id="IPR011006">
    <property type="entry name" value="CheY-like_superfamily"/>
</dbReference>
<dbReference type="Gene3D" id="3.30.565.10">
    <property type="entry name" value="Histidine kinase-like ATPase, C-terminal domain"/>
    <property type="match status" value="1"/>
</dbReference>
<dbReference type="PROSITE" id="PS50113">
    <property type="entry name" value="PAC"/>
    <property type="match status" value="2"/>
</dbReference>